<name>A0A1I5DF40_PSUAM</name>
<evidence type="ECO:0000313" key="3">
    <source>
        <dbReference type="Proteomes" id="UP000199614"/>
    </source>
</evidence>
<evidence type="ECO:0000256" key="1">
    <source>
        <dbReference type="SAM" id="MobiDB-lite"/>
    </source>
</evidence>
<gene>
    <name evidence="2" type="ORF">SAMN05216207_102616</name>
</gene>
<accession>A0A1I5DF40</accession>
<keyword evidence="3" id="KW-1185">Reference proteome</keyword>
<protein>
    <submittedName>
        <fullName evidence="2">Uncharacterized protein</fullName>
    </submittedName>
</protein>
<feature type="region of interest" description="Disordered" evidence="1">
    <location>
        <begin position="60"/>
        <end position="85"/>
    </location>
</feature>
<dbReference type="EMBL" id="FOUY01000026">
    <property type="protein sequence ID" value="SFN97737.1"/>
    <property type="molecule type" value="Genomic_DNA"/>
</dbReference>
<dbReference type="AlphaFoldDB" id="A0A1I5DF40"/>
<dbReference type="RefSeq" id="WP_093348602.1">
    <property type="nucleotide sequence ID" value="NZ_FOUY01000026.1"/>
</dbReference>
<dbReference type="STRING" id="260086.SAMN05216207_102616"/>
<feature type="compositionally biased region" description="Basic and acidic residues" evidence="1">
    <location>
        <begin position="76"/>
        <end position="85"/>
    </location>
</feature>
<proteinExistence type="predicted"/>
<reference evidence="2 3" key="1">
    <citation type="submission" date="2016-10" db="EMBL/GenBank/DDBJ databases">
        <authorList>
            <person name="de Groot N.N."/>
        </authorList>
    </citation>
    <scope>NUCLEOTIDE SEQUENCE [LARGE SCALE GENOMIC DNA]</scope>
    <source>
        <strain evidence="2 3">CGMCC 4.1877</strain>
    </source>
</reference>
<evidence type="ECO:0000313" key="2">
    <source>
        <dbReference type="EMBL" id="SFN97737.1"/>
    </source>
</evidence>
<organism evidence="2 3">
    <name type="scientific">Pseudonocardia ammonioxydans</name>
    <dbReference type="NCBI Taxonomy" id="260086"/>
    <lineage>
        <taxon>Bacteria</taxon>
        <taxon>Bacillati</taxon>
        <taxon>Actinomycetota</taxon>
        <taxon>Actinomycetes</taxon>
        <taxon>Pseudonocardiales</taxon>
        <taxon>Pseudonocardiaceae</taxon>
        <taxon>Pseudonocardia</taxon>
    </lineage>
</organism>
<sequence length="85" mass="9435">MTSANTRPDSSGSAVVRALVRLGRALRDAGRAHEELWARLELIDPDPWEELHWEPTASGWRLYGSRLPDPAGPRAEPSRDRPGPP</sequence>
<dbReference type="Proteomes" id="UP000199614">
    <property type="component" value="Unassembled WGS sequence"/>
</dbReference>
<dbReference type="OrthoDB" id="3579548at2"/>